<evidence type="ECO:0000313" key="2">
    <source>
        <dbReference type="EMBL" id="ELZ32510.1"/>
    </source>
</evidence>
<dbReference type="EMBL" id="AOIV01000011">
    <property type="protein sequence ID" value="ELZ32510.1"/>
    <property type="molecule type" value="Genomic_DNA"/>
</dbReference>
<proteinExistence type="predicted"/>
<keyword evidence="3" id="KW-1185">Reference proteome</keyword>
<sequence length="435" mass="49357">MSANTERERLASRGDFPSLERNRYFYGKLMTPRDMRDEQQFHRARFDTMARFVTGVGIIEGLDATQVRERSGRDGDDEVELEVTVQPGVAVDGEGRLLVVEDTLRQEFTAPNDDDTVVHVHLRYDETETEQVPTPDLGKAVSEECEFNRIVETPTVVCRYYAAGEDVVEGVQKLVPKLTNDVDPDADGPLEPDDPILSELAREYRTARDALPTRDDADVFLGAFERLDGSWRPTKQEYRPLVYSNDVVYAALVRHVFDFDNPHRVSGGGDSSVPEELEKRIDSLETNVEELQTQATEDAAKISKLEDYVVDRSLEESVRAFEVVSDEFESEAASDIAKTILERIEEKPFLEPEEYFQTVGELVGLASELGGELRDEATPESLKRYQRAVEQLVEVWNEEDERDEAERDILRVVLALDRVNETASWLLVKFAATNR</sequence>
<dbReference type="Proteomes" id="UP000011513">
    <property type="component" value="Unassembled WGS sequence"/>
</dbReference>
<dbReference type="RefSeq" id="WP_008385189.1">
    <property type="nucleotide sequence ID" value="NZ_AOIV01000011.1"/>
</dbReference>
<dbReference type="eggNOG" id="arCOG02320">
    <property type="taxonomic scope" value="Archaea"/>
</dbReference>
<dbReference type="PATRIC" id="fig|1227487.5.peg.1386"/>
<accession>M0DAL5</accession>
<reference evidence="2 3" key="1">
    <citation type="journal article" date="2014" name="PLoS Genet.">
        <title>Phylogenetically driven sequencing of extremely halophilic archaea reveals strategies for static and dynamic osmo-response.</title>
        <authorList>
            <person name="Becker E.A."/>
            <person name="Seitzer P.M."/>
            <person name="Tritt A."/>
            <person name="Larsen D."/>
            <person name="Krusor M."/>
            <person name="Yao A.I."/>
            <person name="Wu D."/>
            <person name="Madern D."/>
            <person name="Eisen J.A."/>
            <person name="Darling A.E."/>
            <person name="Facciotti M.T."/>
        </authorList>
    </citation>
    <scope>NUCLEOTIDE SEQUENCE [LARGE SCALE GENOMIC DNA]</scope>
    <source>
        <strain evidence="2 3">JCM 14848</strain>
    </source>
</reference>
<keyword evidence="1" id="KW-0175">Coiled coil</keyword>
<name>M0DAL5_HALPD</name>
<dbReference type="InParanoid" id="M0DAL5"/>
<gene>
    <name evidence="2" type="ORF">C474_06802</name>
</gene>
<organism evidence="2 3">
    <name type="scientific">Halogeometricum pallidum JCM 14848</name>
    <dbReference type="NCBI Taxonomy" id="1227487"/>
    <lineage>
        <taxon>Archaea</taxon>
        <taxon>Methanobacteriati</taxon>
        <taxon>Methanobacteriota</taxon>
        <taxon>Stenosarchaea group</taxon>
        <taxon>Halobacteria</taxon>
        <taxon>Halobacteriales</taxon>
        <taxon>Haloferacaceae</taxon>
        <taxon>Halogeometricum</taxon>
    </lineage>
</organism>
<feature type="coiled-coil region" evidence="1">
    <location>
        <begin position="274"/>
        <end position="301"/>
    </location>
</feature>
<evidence type="ECO:0000256" key="1">
    <source>
        <dbReference type="SAM" id="Coils"/>
    </source>
</evidence>
<dbReference type="OrthoDB" id="275839at2157"/>
<comment type="caution">
    <text evidence="2">The sequence shown here is derived from an EMBL/GenBank/DDBJ whole genome shotgun (WGS) entry which is preliminary data.</text>
</comment>
<dbReference type="AlphaFoldDB" id="M0DAL5"/>
<evidence type="ECO:0000313" key="3">
    <source>
        <dbReference type="Proteomes" id="UP000011513"/>
    </source>
</evidence>
<protein>
    <submittedName>
        <fullName evidence="2">Uncharacterized protein</fullName>
    </submittedName>
</protein>